<feature type="transmembrane region" description="Helical" evidence="8">
    <location>
        <begin position="206"/>
        <end position="226"/>
    </location>
</feature>
<organism evidence="10 11">
    <name type="scientific">Devosia nanyangense</name>
    <dbReference type="NCBI Taxonomy" id="1228055"/>
    <lineage>
        <taxon>Bacteria</taxon>
        <taxon>Pseudomonadati</taxon>
        <taxon>Pseudomonadota</taxon>
        <taxon>Alphaproteobacteria</taxon>
        <taxon>Hyphomicrobiales</taxon>
        <taxon>Devosiaceae</taxon>
        <taxon>Devosia</taxon>
    </lineage>
</organism>
<dbReference type="PANTHER" id="PTHR33908">
    <property type="entry name" value="MANNOSYLTRANSFERASE YKCB-RELATED"/>
    <property type="match status" value="1"/>
</dbReference>
<feature type="transmembrane region" description="Helical" evidence="8">
    <location>
        <begin position="81"/>
        <end position="97"/>
    </location>
</feature>
<evidence type="ECO:0000259" key="9">
    <source>
        <dbReference type="Pfam" id="PF13231"/>
    </source>
</evidence>
<keyword evidence="3" id="KW-0328">Glycosyltransferase</keyword>
<keyword evidence="6 8" id="KW-1133">Transmembrane helix</keyword>
<sequence>MSASTAGLTARPVRVAQAAVAILIATKLYLTFAAPPIGDEAYYWMWGQKLGWSYFDHPPLHAWLLHLMGLVFGWNLFSLRVLTWLTLGGTLWIFWLWSRRLKPDDPAAWFRPSAAIYLGSPLFFLMSSVAFHDHLLIFLSIASAHLFLVFAEKWEESGRGVGWLYGAAALLGLAVLTKYNGVLVGIGVAVFFVAHRPLRTAFRSPHLYLAAALSIAIQAPVLWWNVTEGFASYKFHLSERWGGNLFRFTPLNVVEFLALAFVVVSPFLFPAIVAMVRRPLGIPFADRARTLALSVFTVSTLAMLFLSMFVEVFFYWNIVAFLLLMPLLAGWMRRRWVMVLHVAFGGIVALGFAVNTSIVPLGNLVNRYDWTISSIFGWPAVAERVEALAREHDVGFIAATRYTTAAQLGYALRDAEVTAIADRHDQYDFWFDPAAHEGENALIVSDPQLGLRGVEGRFDELTKLETLPFERFGIVIYRPSIYLGVRFHAEKRN</sequence>
<dbReference type="AlphaFoldDB" id="A0A933NWL6"/>
<feature type="transmembrane region" description="Helical" evidence="8">
    <location>
        <begin position="256"/>
        <end position="276"/>
    </location>
</feature>
<keyword evidence="4" id="KW-0808">Transferase</keyword>
<evidence type="ECO:0000256" key="2">
    <source>
        <dbReference type="ARBA" id="ARBA00022475"/>
    </source>
</evidence>
<feature type="transmembrane region" description="Helical" evidence="8">
    <location>
        <begin position="288"/>
        <end position="306"/>
    </location>
</feature>
<dbReference type="PANTHER" id="PTHR33908:SF11">
    <property type="entry name" value="MEMBRANE PROTEIN"/>
    <property type="match status" value="1"/>
</dbReference>
<feature type="domain" description="Glycosyltransferase RgtA/B/C/D-like" evidence="9">
    <location>
        <begin position="56"/>
        <end position="224"/>
    </location>
</feature>
<proteinExistence type="predicted"/>
<dbReference type="GO" id="GO:0009103">
    <property type="term" value="P:lipopolysaccharide biosynthetic process"/>
    <property type="evidence" value="ECO:0007669"/>
    <property type="project" value="UniProtKB-ARBA"/>
</dbReference>
<keyword evidence="5 8" id="KW-0812">Transmembrane</keyword>
<evidence type="ECO:0000256" key="8">
    <source>
        <dbReference type="SAM" id="Phobius"/>
    </source>
</evidence>
<feature type="transmembrane region" description="Helical" evidence="8">
    <location>
        <begin position="134"/>
        <end position="151"/>
    </location>
</feature>
<evidence type="ECO:0000256" key="4">
    <source>
        <dbReference type="ARBA" id="ARBA00022679"/>
    </source>
</evidence>
<feature type="transmembrane region" description="Helical" evidence="8">
    <location>
        <begin position="336"/>
        <end position="354"/>
    </location>
</feature>
<evidence type="ECO:0000256" key="6">
    <source>
        <dbReference type="ARBA" id="ARBA00022989"/>
    </source>
</evidence>
<dbReference type="Pfam" id="PF13231">
    <property type="entry name" value="PMT_2"/>
    <property type="match status" value="1"/>
</dbReference>
<evidence type="ECO:0000256" key="1">
    <source>
        <dbReference type="ARBA" id="ARBA00004651"/>
    </source>
</evidence>
<dbReference type="InterPro" id="IPR050297">
    <property type="entry name" value="LipidA_mod_glycosyltrf_83"/>
</dbReference>
<name>A0A933NWL6_9HYPH</name>
<reference evidence="10" key="1">
    <citation type="submission" date="2020-07" db="EMBL/GenBank/DDBJ databases">
        <title>Huge and variable diversity of episymbiotic CPR bacteria and DPANN archaea in groundwater ecosystems.</title>
        <authorList>
            <person name="He C.Y."/>
            <person name="Keren R."/>
            <person name="Whittaker M."/>
            <person name="Farag I.F."/>
            <person name="Doudna J."/>
            <person name="Cate J.H.D."/>
            <person name="Banfield J.F."/>
        </authorList>
    </citation>
    <scope>NUCLEOTIDE SEQUENCE</scope>
    <source>
        <strain evidence="10">NC_groundwater_1586_Pr3_B-0.1um_66_15</strain>
    </source>
</reference>
<comment type="caution">
    <text evidence="10">The sequence shown here is derived from an EMBL/GenBank/DDBJ whole genome shotgun (WGS) entry which is preliminary data.</text>
</comment>
<evidence type="ECO:0000313" key="11">
    <source>
        <dbReference type="Proteomes" id="UP000782610"/>
    </source>
</evidence>
<evidence type="ECO:0000256" key="7">
    <source>
        <dbReference type="ARBA" id="ARBA00023136"/>
    </source>
</evidence>
<feature type="transmembrane region" description="Helical" evidence="8">
    <location>
        <begin position="109"/>
        <end position="127"/>
    </location>
</feature>
<feature type="transmembrane region" description="Helical" evidence="8">
    <location>
        <begin position="312"/>
        <end position="329"/>
    </location>
</feature>
<dbReference type="GO" id="GO:0005886">
    <property type="term" value="C:plasma membrane"/>
    <property type="evidence" value="ECO:0007669"/>
    <property type="project" value="UniProtKB-SubCell"/>
</dbReference>
<evidence type="ECO:0000256" key="5">
    <source>
        <dbReference type="ARBA" id="ARBA00022692"/>
    </source>
</evidence>
<dbReference type="GO" id="GO:0016763">
    <property type="term" value="F:pentosyltransferase activity"/>
    <property type="evidence" value="ECO:0007669"/>
    <property type="project" value="TreeGrafter"/>
</dbReference>
<protein>
    <submittedName>
        <fullName evidence="10">Glycosyltransferase family 39 protein</fullName>
    </submittedName>
</protein>
<dbReference type="Proteomes" id="UP000782610">
    <property type="component" value="Unassembled WGS sequence"/>
</dbReference>
<feature type="transmembrane region" description="Helical" evidence="8">
    <location>
        <begin position="163"/>
        <end position="194"/>
    </location>
</feature>
<accession>A0A933NWL6</accession>
<keyword evidence="7 8" id="KW-0472">Membrane</keyword>
<dbReference type="EMBL" id="JACRAF010000004">
    <property type="protein sequence ID" value="MBI4920315.1"/>
    <property type="molecule type" value="Genomic_DNA"/>
</dbReference>
<feature type="transmembrane region" description="Helical" evidence="8">
    <location>
        <begin position="57"/>
        <end position="74"/>
    </location>
</feature>
<gene>
    <name evidence="10" type="ORF">HY834_01075</name>
</gene>
<evidence type="ECO:0000313" key="10">
    <source>
        <dbReference type="EMBL" id="MBI4920315.1"/>
    </source>
</evidence>
<keyword evidence="2" id="KW-1003">Cell membrane</keyword>
<evidence type="ECO:0000256" key="3">
    <source>
        <dbReference type="ARBA" id="ARBA00022676"/>
    </source>
</evidence>
<dbReference type="InterPro" id="IPR038731">
    <property type="entry name" value="RgtA/B/C-like"/>
</dbReference>
<comment type="subcellular location">
    <subcellularLocation>
        <location evidence="1">Cell membrane</location>
        <topology evidence="1">Multi-pass membrane protein</topology>
    </subcellularLocation>
</comment>